<evidence type="ECO:0000313" key="2">
    <source>
        <dbReference type="EMBL" id="KAG6716119.1"/>
    </source>
</evidence>
<evidence type="ECO:0000256" key="1">
    <source>
        <dbReference type="SAM" id="MobiDB-lite"/>
    </source>
</evidence>
<gene>
    <name evidence="2" type="ORF">I3842_04G031200</name>
</gene>
<dbReference type="Proteomes" id="UP000811246">
    <property type="component" value="Chromosome 4"/>
</dbReference>
<evidence type="ECO:0000313" key="3">
    <source>
        <dbReference type="Proteomes" id="UP000811246"/>
    </source>
</evidence>
<feature type="region of interest" description="Disordered" evidence="1">
    <location>
        <begin position="105"/>
        <end position="129"/>
    </location>
</feature>
<accession>A0A922F4P9</accession>
<comment type="caution">
    <text evidence="2">The sequence shown here is derived from an EMBL/GenBank/DDBJ whole genome shotgun (WGS) entry which is preliminary data.</text>
</comment>
<sequence>MALALHNLLRKSPAAKFISALQNHEPRIPPHLLFSISPFSSNPPIQDRFGLDAKQRPIPNSREFIPAYMGFTSTPICSTGSVPSKTVDAIAGQCGRICEEEEKEKDEQAQLQDAEEASQGAQTLDQLRRKEDDCRSATVPYPMEAPRIYVVNFIKADIVVRFVFILLV</sequence>
<reference evidence="2" key="1">
    <citation type="submission" date="2021-01" db="EMBL/GenBank/DDBJ databases">
        <authorList>
            <person name="Lovell J.T."/>
            <person name="Bentley N."/>
            <person name="Bhattarai G."/>
            <person name="Jenkins J.W."/>
            <person name="Sreedasyam A."/>
            <person name="Alarcon Y."/>
            <person name="Bock C."/>
            <person name="Boston L."/>
            <person name="Carlson J."/>
            <person name="Cervantes K."/>
            <person name="Clermont K."/>
            <person name="Krom N."/>
            <person name="Kubenka K."/>
            <person name="Mamidi S."/>
            <person name="Mattison C."/>
            <person name="Monteros M."/>
            <person name="Pisani C."/>
            <person name="Plott C."/>
            <person name="Rajasekar S."/>
            <person name="Rhein H.S."/>
            <person name="Rohla C."/>
            <person name="Song M."/>
            <person name="Hilaire R.S."/>
            <person name="Shu S."/>
            <person name="Wells L."/>
            <person name="Wang X."/>
            <person name="Webber J."/>
            <person name="Heerema R.J."/>
            <person name="Klein P."/>
            <person name="Conner P."/>
            <person name="Grauke L."/>
            <person name="Grimwood J."/>
            <person name="Schmutz J."/>
            <person name="Randall J.J."/>
        </authorList>
    </citation>
    <scope>NUCLEOTIDE SEQUENCE</scope>
    <source>
        <tissue evidence="2">Leaf</tissue>
    </source>
</reference>
<name>A0A922F4P9_CARIL</name>
<dbReference type="AlphaFoldDB" id="A0A922F4P9"/>
<proteinExistence type="predicted"/>
<organism evidence="2 3">
    <name type="scientific">Carya illinoinensis</name>
    <name type="common">Pecan</name>
    <dbReference type="NCBI Taxonomy" id="32201"/>
    <lineage>
        <taxon>Eukaryota</taxon>
        <taxon>Viridiplantae</taxon>
        <taxon>Streptophyta</taxon>
        <taxon>Embryophyta</taxon>
        <taxon>Tracheophyta</taxon>
        <taxon>Spermatophyta</taxon>
        <taxon>Magnoliopsida</taxon>
        <taxon>eudicotyledons</taxon>
        <taxon>Gunneridae</taxon>
        <taxon>Pentapetalae</taxon>
        <taxon>rosids</taxon>
        <taxon>fabids</taxon>
        <taxon>Fagales</taxon>
        <taxon>Juglandaceae</taxon>
        <taxon>Carya</taxon>
    </lineage>
</organism>
<dbReference type="EMBL" id="CM031828">
    <property type="protein sequence ID" value="KAG6716119.1"/>
    <property type="molecule type" value="Genomic_DNA"/>
</dbReference>
<protein>
    <submittedName>
        <fullName evidence="2">Uncharacterized protein</fullName>
    </submittedName>
</protein>